<evidence type="ECO:0000313" key="2">
    <source>
        <dbReference type="EnsemblMetazoa" id="ISCW002907-PA"/>
    </source>
</evidence>
<dbReference type="EMBL" id="ABJB010840697">
    <property type="status" value="NOT_ANNOTATED_CDS"/>
    <property type="molecule type" value="Genomic_DNA"/>
</dbReference>
<dbReference type="VEuPathDB" id="VectorBase:ISCI002907"/>
<dbReference type="EnsemblMetazoa" id="ISCW002907-RA">
    <property type="protein sequence ID" value="ISCW002907-PA"/>
    <property type="gene ID" value="ISCW002907"/>
</dbReference>
<dbReference type="AlphaFoldDB" id="B7PAZ9"/>
<keyword evidence="3" id="KW-1185">Reference proteome</keyword>
<evidence type="ECO:0000313" key="3">
    <source>
        <dbReference type="Proteomes" id="UP000001555"/>
    </source>
</evidence>
<dbReference type="Proteomes" id="UP000001555">
    <property type="component" value="Unassembled WGS sequence"/>
</dbReference>
<organism>
    <name type="scientific">Ixodes scapularis</name>
    <name type="common">Black-legged tick</name>
    <name type="synonym">Deer tick</name>
    <dbReference type="NCBI Taxonomy" id="6945"/>
    <lineage>
        <taxon>Eukaryota</taxon>
        <taxon>Metazoa</taxon>
        <taxon>Ecdysozoa</taxon>
        <taxon>Arthropoda</taxon>
        <taxon>Chelicerata</taxon>
        <taxon>Arachnida</taxon>
        <taxon>Acari</taxon>
        <taxon>Parasitiformes</taxon>
        <taxon>Ixodida</taxon>
        <taxon>Ixodoidea</taxon>
        <taxon>Ixodidae</taxon>
        <taxon>Ixodinae</taxon>
        <taxon>Ixodes</taxon>
    </lineage>
</organism>
<dbReference type="HOGENOM" id="CLU_2661566_0_0_1"/>
<evidence type="ECO:0000313" key="1">
    <source>
        <dbReference type="EMBL" id="EEC03771.1"/>
    </source>
</evidence>
<reference evidence="2" key="2">
    <citation type="submission" date="2020-05" db="UniProtKB">
        <authorList>
            <consortium name="EnsemblMetazoa"/>
        </authorList>
    </citation>
    <scope>IDENTIFICATION</scope>
    <source>
        <strain evidence="2">wikel</strain>
    </source>
</reference>
<accession>B7PAZ9</accession>
<dbReference type="PaxDb" id="6945-B7PAZ9"/>
<proteinExistence type="predicted"/>
<sequence length="76" mass="8547">MTQLSSLKIVVLGSKQVGKSGKSCAFAQSNYTQAQNARVQTSWRALISMNPTPCLANTHTTWRRLYYASCRQFRGF</sequence>
<dbReference type="InParanoid" id="B7PAZ9"/>
<dbReference type="EMBL" id="ABJB011004864">
    <property type="status" value="NOT_ANNOTATED_CDS"/>
    <property type="molecule type" value="Genomic_DNA"/>
</dbReference>
<dbReference type="VEuPathDB" id="VectorBase:ISCW002907"/>
<reference evidence="1 3" key="1">
    <citation type="submission" date="2008-03" db="EMBL/GenBank/DDBJ databases">
        <title>Annotation of Ixodes scapularis.</title>
        <authorList>
            <consortium name="Ixodes scapularis Genome Project Consortium"/>
            <person name="Caler E."/>
            <person name="Hannick L.I."/>
            <person name="Bidwell S."/>
            <person name="Joardar V."/>
            <person name="Thiagarajan M."/>
            <person name="Amedeo P."/>
            <person name="Galinsky K.J."/>
            <person name="Schobel S."/>
            <person name="Inman J."/>
            <person name="Hostetler J."/>
            <person name="Miller J."/>
            <person name="Hammond M."/>
            <person name="Megy K."/>
            <person name="Lawson D."/>
            <person name="Kodira C."/>
            <person name="Sutton G."/>
            <person name="Meyer J."/>
            <person name="Hill C.A."/>
            <person name="Birren B."/>
            <person name="Nene V."/>
            <person name="Collins F."/>
            <person name="Alarcon-Chaidez F."/>
            <person name="Wikel S."/>
            <person name="Strausberg R."/>
        </authorList>
    </citation>
    <scope>NUCLEOTIDE SEQUENCE [LARGE SCALE GENOMIC DNA]</scope>
    <source>
        <strain evidence="3">Wikel</strain>
        <strain evidence="1">Wikel colony</strain>
    </source>
</reference>
<dbReference type="EMBL" id="DS674003">
    <property type="protein sequence ID" value="EEC03771.1"/>
    <property type="molecule type" value="Genomic_DNA"/>
</dbReference>
<name>B7PAZ9_IXOSC</name>
<dbReference type="EMBL" id="ABJB010692795">
    <property type="status" value="NOT_ANNOTATED_CDS"/>
    <property type="molecule type" value="Genomic_DNA"/>
</dbReference>
<dbReference type="EMBL" id="ABJB010220790">
    <property type="status" value="NOT_ANNOTATED_CDS"/>
    <property type="molecule type" value="Genomic_DNA"/>
</dbReference>
<gene>
    <name evidence="1" type="ORF">IscW_ISCW002907</name>
</gene>
<feature type="non-terminal residue" evidence="1">
    <location>
        <position position="76"/>
    </location>
</feature>
<protein>
    <submittedName>
        <fullName evidence="1 2">Uncharacterized protein</fullName>
    </submittedName>
</protein>